<dbReference type="AlphaFoldDB" id="A0A0R0F1T0"/>
<protein>
    <submittedName>
        <fullName evidence="1 2">Uncharacterized protein</fullName>
    </submittedName>
</protein>
<reference evidence="1" key="3">
    <citation type="submission" date="2018-07" db="EMBL/GenBank/DDBJ databases">
        <title>WGS assembly of Glycine max.</title>
        <authorList>
            <person name="Schmutz J."/>
            <person name="Cannon S."/>
            <person name="Schlueter J."/>
            <person name="Ma J."/>
            <person name="Mitros T."/>
            <person name="Nelson W."/>
            <person name="Hyten D."/>
            <person name="Song Q."/>
            <person name="Thelen J."/>
            <person name="Cheng J."/>
            <person name="Xu D."/>
            <person name="Hellsten U."/>
            <person name="May G."/>
            <person name="Yu Y."/>
            <person name="Sakurai T."/>
            <person name="Umezawa T."/>
            <person name="Bhattacharyya M."/>
            <person name="Sandhu D."/>
            <person name="Valliyodan B."/>
            <person name="Lindquist E."/>
            <person name="Peto M."/>
            <person name="Grant D."/>
            <person name="Shu S."/>
            <person name="Goodstein D."/>
            <person name="Barry K."/>
            <person name="Futrell-Griggs M."/>
            <person name="Abernathy B."/>
            <person name="Du J."/>
            <person name="Tian Z."/>
            <person name="Zhu L."/>
            <person name="Gill N."/>
            <person name="Joshi T."/>
            <person name="Libault M."/>
            <person name="Sethuraman A."/>
            <person name="Zhang X."/>
            <person name="Shinozaki K."/>
            <person name="Nguyen H."/>
            <person name="Wing R."/>
            <person name="Cregan P."/>
            <person name="Specht J."/>
            <person name="Grimwood J."/>
            <person name="Rokhsar D."/>
            <person name="Stacey G."/>
            <person name="Shoemaker R."/>
            <person name="Jackson S."/>
        </authorList>
    </citation>
    <scope>NUCLEOTIDE SEQUENCE</scope>
    <source>
        <tissue evidence="1">Callus</tissue>
    </source>
</reference>
<keyword evidence="3" id="KW-1185">Reference proteome</keyword>
<sequence length="110" mass="13127">MLLLKYKAHINVEWCNQSTSIKYLFKYISKRYDRISAAIRIFSFPLHERTPTVERSYFHLLGEHSIIFNNDEDMYSLLSKPSVKESMLTSWLKANKIYNKMMLATKETRL</sequence>
<evidence type="ECO:0000313" key="1">
    <source>
        <dbReference type="EMBL" id="KRH00157.1"/>
    </source>
</evidence>
<name>A0A0R0F1T0_SOYBN</name>
<dbReference type="EnsemblPlants" id="KRH00157">
    <property type="protein sequence ID" value="KRH00157"/>
    <property type="gene ID" value="GLYMA_18G196500"/>
</dbReference>
<organism evidence="1">
    <name type="scientific">Glycine max</name>
    <name type="common">Soybean</name>
    <name type="synonym">Glycine hispida</name>
    <dbReference type="NCBI Taxonomy" id="3847"/>
    <lineage>
        <taxon>Eukaryota</taxon>
        <taxon>Viridiplantae</taxon>
        <taxon>Streptophyta</taxon>
        <taxon>Embryophyta</taxon>
        <taxon>Tracheophyta</taxon>
        <taxon>Spermatophyta</taxon>
        <taxon>Magnoliopsida</taxon>
        <taxon>eudicotyledons</taxon>
        <taxon>Gunneridae</taxon>
        <taxon>Pentapetalae</taxon>
        <taxon>rosids</taxon>
        <taxon>fabids</taxon>
        <taxon>Fabales</taxon>
        <taxon>Fabaceae</taxon>
        <taxon>Papilionoideae</taxon>
        <taxon>50 kb inversion clade</taxon>
        <taxon>NPAAA clade</taxon>
        <taxon>indigoferoid/millettioid clade</taxon>
        <taxon>Phaseoleae</taxon>
        <taxon>Glycine</taxon>
        <taxon>Glycine subgen. Soja</taxon>
    </lineage>
</organism>
<reference evidence="2" key="2">
    <citation type="submission" date="2018-02" db="UniProtKB">
        <authorList>
            <consortium name="EnsemblPlants"/>
        </authorList>
    </citation>
    <scope>IDENTIFICATION</scope>
    <source>
        <strain evidence="2">Williams 82</strain>
    </source>
</reference>
<evidence type="ECO:0000313" key="2">
    <source>
        <dbReference type="EnsemblPlants" id="KRH00157"/>
    </source>
</evidence>
<proteinExistence type="predicted"/>
<gene>
    <name evidence="1" type="ORF">GLYMA_18G196500</name>
</gene>
<evidence type="ECO:0000313" key="3">
    <source>
        <dbReference type="Proteomes" id="UP000008827"/>
    </source>
</evidence>
<dbReference type="InParanoid" id="A0A0R0F1T0"/>
<dbReference type="EMBL" id="CM000851">
    <property type="protein sequence ID" value="KRH00157.1"/>
    <property type="molecule type" value="Genomic_DNA"/>
</dbReference>
<dbReference type="Proteomes" id="UP000008827">
    <property type="component" value="Chromosome 18"/>
</dbReference>
<dbReference type="Gramene" id="KRH00157">
    <property type="protein sequence ID" value="KRH00157"/>
    <property type="gene ID" value="GLYMA_18G196500"/>
</dbReference>
<dbReference type="STRING" id="3847.A0A0R0F1T0"/>
<reference evidence="1 2" key="1">
    <citation type="journal article" date="2010" name="Nature">
        <title>Genome sequence of the palaeopolyploid soybean.</title>
        <authorList>
            <person name="Schmutz J."/>
            <person name="Cannon S.B."/>
            <person name="Schlueter J."/>
            <person name="Ma J."/>
            <person name="Mitros T."/>
            <person name="Nelson W."/>
            <person name="Hyten D.L."/>
            <person name="Song Q."/>
            <person name="Thelen J.J."/>
            <person name="Cheng J."/>
            <person name="Xu D."/>
            <person name="Hellsten U."/>
            <person name="May G.D."/>
            <person name="Yu Y."/>
            <person name="Sakurai T."/>
            <person name="Umezawa T."/>
            <person name="Bhattacharyya M.K."/>
            <person name="Sandhu D."/>
            <person name="Valliyodan B."/>
            <person name="Lindquist E."/>
            <person name="Peto M."/>
            <person name="Grant D."/>
            <person name="Shu S."/>
            <person name="Goodstein D."/>
            <person name="Barry K."/>
            <person name="Futrell-Griggs M."/>
            <person name="Abernathy B."/>
            <person name="Du J."/>
            <person name="Tian Z."/>
            <person name="Zhu L."/>
            <person name="Gill N."/>
            <person name="Joshi T."/>
            <person name="Libault M."/>
            <person name="Sethuraman A."/>
            <person name="Zhang X.-C."/>
            <person name="Shinozaki K."/>
            <person name="Nguyen H.T."/>
            <person name="Wing R.A."/>
            <person name="Cregan P."/>
            <person name="Specht J."/>
            <person name="Grimwood J."/>
            <person name="Rokhsar D."/>
            <person name="Stacey G."/>
            <person name="Shoemaker R.C."/>
            <person name="Jackson S.A."/>
        </authorList>
    </citation>
    <scope>NUCLEOTIDE SEQUENCE</scope>
    <source>
        <strain evidence="2">cv. Williams 82</strain>
        <tissue evidence="1">Callus</tissue>
    </source>
</reference>
<accession>A0A0R0F1T0</accession>